<gene>
    <name evidence="3" type="ORF">SAMN04487950_0930</name>
</gene>
<evidence type="ECO:0000259" key="2">
    <source>
        <dbReference type="Pfam" id="PF25942"/>
    </source>
</evidence>
<feature type="compositionally biased region" description="Low complexity" evidence="1">
    <location>
        <begin position="1"/>
        <end position="25"/>
    </location>
</feature>
<evidence type="ECO:0000313" key="4">
    <source>
        <dbReference type="Proteomes" id="UP000199607"/>
    </source>
</evidence>
<feature type="domain" description="Ig-like" evidence="2">
    <location>
        <begin position="195"/>
        <end position="267"/>
    </location>
</feature>
<name>A0A1I4C2W9_9EURY</name>
<dbReference type="Pfam" id="PF25942">
    <property type="entry name" value="Ig_halo"/>
    <property type="match status" value="2"/>
</dbReference>
<reference evidence="4" key="1">
    <citation type="submission" date="2016-10" db="EMBL/GenBank/DDBJ databases">
        <authorList>
            <person name="Varghese N."/>
            <person name="Submissions S."/>
        </authorList>
    </citation>
    <scope>NUCLEOTIDE SEQUENCE [LARGE SCALE GENOMIC DNA]</scope>
    <source>
        <strain evidence="4">CGMCC 1.7738</strain>
    </source>
</reference>
<feature type="compositionally biased region" description="Polar residues" evidence="1">
    <location>
        <begin position="26"/>
        <end position="37"/>
    </location>
</feature>
<evidence type="ECO:0000313" key="3">
    <source>
        <dbReference type="EMBL" id="SFK75434.1"/>
    </source>
</evidence>
<dbReference type="RefSeq" id="WP_089866276.1">
    <property type="nucleotide sequence ID" value="NZ_FOTC01000001.1"/>
</dbReference>
<protein>
    <recommendedName>
        <fullName evidence="2">Ig-like domain-containing protein</fullName>
    </recommendedName>
</protein>
<dbReference type="Proteomes" id="UP000199607">
    <property type="component" value="Unassembled WGS sequence"/>
</dbReference>
<evidence type="ECO:0000256" key="1">
    <source>
        <dbReference type="SAM" id="MobiDB-lite"/>
    </source>
</evidence>
<proteinExistence type="predicted"/>
<sequence>MRRRALLASLPLLSGCSGLSPSSGPETRTSHSTTEQPSPSPAENVGTPEEPYTVEGAERIEPVGFGFVNTTERDQYVTIVVEHGSETVLYRNLTLPSQEWTPFENVVASLGTFHITVETPDGGHLEHTWLVRRGASSLRLELTSDGLQSRQHVTCDPNCTALDASGESAELPYTERGDATESASRVVLKNVGTESRQVDLSVGFDDETLVDYAYDLPAGIAAVVPVSTLSGAYDLTVASAESERHYEWHTPEERTARFEIDEMGAIRPNCTTVASRREADSEGLQLDEIRNFGDRPRDVTVRIDADGERVVDETVTAKPHRETYLDLDVSADERLHLVVELDSGARLDGTWGVCPDVGKLSLDVEAGEIRLLRGRHTVLTSAPDRIGTTTPQ</sequence>
<dbReference type="InterPro" id="IPR058929">
    <property type="entry name" value="Ig_halo"/>
</dbReference>
<organism evidence="3 4">
    <name type="scientific">Halogranum rubrum</name>
    <dbReference type="NCBI Taxonomy" id="553466"/>
    <lineage>
        <taxon>Archaea</taxon>
        <taxon>Methanobacteriati</taxon>
        <taxon>Methanobacteriota</taxon>
        <taxon>Stenosarchaea group</taxon>
        <taxon>Halobacteria</taxon>
        <taxon>Halobacteriales</taxon>
        <taxon>Haloferacaceae</taxon>
    </lineage>
</organism>
<dbReference type="AlphaFoldDB" id="A0A1I4C2W9"/>
<dbReference type="PROSITE" id="PS51257">
    <property type="entry name" value="PROKAR_LIPOPROTEIN"/>
    <property type="match status" value="1"/>
</dbReference>
<dbReference type="STRING" id="553466.SAMN04487950_0930"/>
<feature type="region of interest" description="Disordered" evidence="1">
    <location>
        <begin position="1"/>
        <end position="50"/>
    </location>
</feature>
<feature type="domain" description="Ig-like" evidence="2">
    <location>
        <begin position="295"/>
        <end position="373"/>
    </location>
</feature>
<dbReference type="EMBL" id="FOTC01000001">
    <property type="protein sequence ID" value="SFK75434.1"/>
    <property type="molecule type" value="Genomic_DNA"/>
</dbReference>
<accession>A0A1I4C2W9</accession>
<keyword evidence="4" id="KW-1185">Reference proteome</keyword>